<dbReference type="PANTHER" id="PTHR20836">
    <property type="entry name" value="DIHYDRODIPICOLINATE REDUCTASE"/>
    <property type="match status" value="1"/>
</dbReference>
<keyword evidence="8 13" id="KW-0457">Lysine biosynthesis</keyword>
<comment type="subunit">
    <text evidence="13">Homotetramer.</text>
</comment>
<dbReference type="AlphaFoldDB" id="A0A841HI58"/>
<evidence type="ECO:0000259" key="15">
    <source>
        <dbReference type="Pfam" id="PF01113"/>
    </source>
</evidence>
<dbReference type="SUPFAM" id="SSF51735">
    <property type="entry name" value="NAD(P)-binding Rossmann-fold domains"/>
    <property type="match status" value="1"/>
</dbReference>
<keyword evidence="2 13" id="KW-0963">Cytoplasm</keyword>
<dbReference type="Proteomes" id="UP000588068">
    <property type="component" value="Unassembled WGS sequence"/>
</dbReference>
<dbReference type="EC" id="1.17.1.8" evidence="10 13"/>
<feature type="domain" description="Dihydrodipicolinate reductase C-terminal" evidence="16">
    <location>
        <begin position="132"/>
        <end position="268"/>
    </location>
</feature>
<keyword evidence="6 13" id="KW-0560">Oxidoreductase</keyword>
<dbReference type="Pfam" id="PF01113">
    <property type="entry name" value="DapB_N"/>
    <property type="match status" value="1"/>
</dbReference>
<dbReference type="GO" id="GO:0050661">
    <property type="term" value="F:NADP binding"/>
    <property type="evidence" value="ECO:0007669"/>
    <property type="project" value="UniProtKB-UniRule"/>
</dbReference>
<comment type="pathway">
    <text evidence="9 13">Amino-acid biosynthesis; L-lysine biosynthesis via DAP pathway; (S)-tetrahydrodipicolinate from L-aspartate: step 4/4.</text>
</comment>
<dbReference type="FunFam" id="3.30.360.10:FF:000004">
    <property type="entry name" value="4-hydroxy-tetrahydrodipicolinate reductase"/>
    <property type="match status" value="1"/>
</dbReference>
<protein>
    <recommendedName>
        <fullName evidence="10 13">4-hydroxy-tetrahydrodipicolinate reductase</fullName>
        <shortName evidence="13">HTPA reductase</shortName>
        <ecNumber evidence="10 13">1.17.1.8</ecNumber>
    </recommendedName>
</protein>
<dbReference type="UniPathway" id="UPA00034">
    <property type="reaction ID" value="UER00018"/>
</dbReference>
<accession>A0A841HI58</accession>
<keyword evidence="18" id="KW-1185">Reference proteome</keyword>
<evidence type="ECO:0000256" key="3">
    <source>
        <dbReference type="ARBA" id="ARBA00022605"/>
    </source>
</evidence>
<evidence type="ECO:0000256" key="13">
    <source>
        <dbReference type="HAMAP-Rule" id="MF_00102"/>
    </source>
</evidence>
<keyword evidence="3 13" id="KW-0028">Amino-acid biosynthesis</keyword>
<evidence type="ECO:0000256" key="2">
    <source>
        <dbReference type="ARBA" id="ARBA00022490"/>
    </source>
</evidence>
<dbReference type="NCBIfam" id="TIGR00036">
    <property type="entry name" value="dapB"/>
    <property type="match status" value="1"/>
</dbReference>
<comment type="catalytic activity">
    <reaction evidence="11 13">
        <text>(S)-2,3,4,5-tetrahydrodipicolinate + NADP(+) + H2O = (2S,4S)-4-hydroxy-2,3,4,5-tetrahydrodipicolinate + NADPH + H(+)</text>
        <dbReference type="Rhea" id="RHEA:35331"/>
        <dbReference type="ChEBI" id="CHEBI:15377"/>
        <dbReference type="ChEBI" id="CHEBI:15378"/>
        <dbReference type="ChEBI" id="CHEBI:16845"/>
        <dbReference type="ChEBI" id="CHEBI:57783"/>
        <dbReference type="ChEBI" id="CHEBI:58349"/>
        <dbReference type="ChEBI" id="CHEBI:67139"/>
        <dbReference type="EC" id="1.17.1.8"/>
    </reaction>
</comment>
<dbReference type="GO" id="GO:0009089">
    <property type="term" value="P:lysine biosynthetic process via diaminopimelate"/>
    <property type="evidence" value="ECO:0007669"/>
    <property type="project" value="UniProtKB-UniRule"/>
</dbReference>
<evidence type="ECO:0000256" key="10">
    <source>
        <dbReference type="ARBA" id="ARBA00038983"/>
    </source>
</evidence>
<dbReference type="InterPro" id="IPR022664">
    <property type="entry name" value="DapB_N_CS"/>
</dbReference>
<evidence type="ECO:0000256" key="7">
    <source>
        <dbReference type="ARBA" id="ARBA00023027"/>
    </source>
</evidence>
<dbReference type="RefSeq" id="WP_184329638.1">
    <property type="nucleotide sequence ID" value="NZ_JACHHZ010000001.1"/>
</dbReference>
<evidence type="ECO:0000256" key="9">
    <source>
        <dbReference type="ARBA" id="ARBA00037922"/>
    </source>
</evidence>
<dbReference type="GO" id="GO:0016726">
    <property type="term" value="F:oxidoreductase activity, acting on CH or CH2 groups, NAD or NADP as acceptor"/>
    <property type="evidence" value="ECO:0007669"/>
    <property type="project" value="UniProtKB-UniRule"/>
</dbReference>
<evidence type="ECO:0000259" key="16">
    <source>
        <dbReference type="Pfam" id="PF05173"/>
    </source>
</evidence>
<feature type="active site" description="Proton donor" evidence="13">
    <location>
        <position position="163"/>
    </location>
</feature>
<reference evidence="17 18" key="1">
    <citation type="submission" date="2020-08" db="EMBL/GenBank/DDBJ databases">
        <title>Genomic Encyclopedia of Type Strains, Phase IV (KMG-IV): sequencing the most valuable type-strain genomes for metagenomic binning, comparative biology and taxonomic classification.</title>
        <authorList>
            <person name="Goeker M."/>
        </authorList>
    </citation>
    <scope>NUCLEOTIDE SEQUENCE [LARGE SCALE GENOMIC DNA]</scope>
    <source>
        <strain evidence="17 18">DSM 26723</strain>
    </source>
</reference>
<gene>
    <name evidence="13" type="primary">dapB</name>
    <name evidence="17" type="ORF">HNQ60_000718</name>
</gene>
<dbReference type="InterPro" id="IPR036291">
    <property type="entry name" value="NAD(P)-bd_dom_sf"/>
</dbReference>
<feature type="domain" description="Dihydrodipicolinate reductase N-terminal" evidence="15">
    <location>
        <begin position="7"/>
        <end position="129"/>
    </location>
</feature>
<comment type="catalytic activity">
    <reaction evidence="12 13">
        <text>(S)-2,3,4,5-tetrahydrodipicolinate + NAD(+) + H2O = (2S,4S)-4-hydroxy-2,3,4,5-tetrahydrodipicolinate + NADH + H(+)</text>
        <dbReference type="Rhea" id="RHEA:35323"/>
        <dbReference type="ChEBI" id="CHEBI:15377"/>
        <dbReference type="ChEBI" id="CHEBI:15378"/>
        <dbReference type="ChEBI" id="CHEBI:16845"/>
        <dbReference type="ChEBI" id="CHEBI:57540"/>
        <dbReference type="ChEBI" id="CHEBI:57945"/>
        <dbReference type="ChEBI" id="CHEBI:67139"/>
        <dbReference type="EC" id="1.17.1.8"/>
    </reaction>
</comment>
<evidence type="ECO:0000313" key="18">
    <source>
        <dbReference type="Proteomes" id="UP000588068"/>
    </source>
</evidence>
<evidence type="ECO:0000256" key="4">
    <source>
        <dbReference type="ARBA" id="ARBA00022857"/>
    </source>
</evidence>
<feature type="binding site" evidence="13">
    <location>
        <begin position="12"/>
        <end position="17"/>
    </location>
    <ligand>
        <name>NAD(+)</name>
        <dbReference type="ChEBI" id="CHEBI:57540"/>
    </ligand>
</feature>
<proteinExistence type="inferred from homology"/>
<feature type="binding site" evidence="13">
    <location>
        <position position="160"/>
    </location>
    <ligand>
        <name>(S)-2,3,4,5-tetrahydrodipicolinate</name>
        <dbReference type="ChEBI" id="CHEBI:16845"/>
    </ligand>
</feature>
<evidence type="ECO:0000256" key="12">
    <source>
        <dbReference type="ARBA" id="ARBA00049396"/>
    </source>
</evidence>
<dbReference type="PANTHER" id="PTHR20836:SF0">
    <property type="entry name" value="4-HYDROXY-TETRAHYDRODIPICOLINATE REDUCTASE 1, CHLOROPLASTIC-RELATED"/>
    <property type="match status" value="1"/>
</dbReference>
<dbReference type="PROSITE" id="PS01298">
    <property type="entry name" value="DAPB"/>
    <property type="match status" value="1"/>
</dbReference>
<comment type="caution">
    <text evidence="13">Lacks conserved residue(s) required for the propagation of feature annotation.</text>
</comment>
<feature type="active site" description="Proton donor/acceptor" evidence="13">
    <location>
        <position position="159"/>
    </location>
</feature>
<dbReference type="SUPFAM" id="SSF55347">
    <property type="entry name" value="Glyceraldehyde-3-phosphate dehydrogenase-like, C-terminal domain"/>
    <property type="match status" value="1"/>
</dbReference>
<feature type="binding site" evidence="13">
    <location>
        <begin position="102"/>
        <end position="104"/>
    </location>
    <ligand>
        <name>NAD(+)</name>
        <dbReference type="ChEBI" id="CHEBI:57540"/>
    </ligand>
</feature>
<evidence type="ECO:0000256" key="8">
    <source>
        <dbReference type="ARBA" id="ARBA00023154"/>
    </source>
</evidence>
<dbReference type="CDD" id="cd02274">
    <property type="entry name" value="DHDPR_N"/>
    <property type="match status" value="1"/>
</dbReference>
<dbReference type="EMBL" id="JACHHZ010000001">
    <property type="protein sequence ID" value="MBB6091872.1"/>
    <property type="molecule type" value="Genomic_DNA"/>
</dbReference>
<dbReference type="Pfam" id="PF05173">
    <property type="entry name" value="DapB_C"/>
    <property type="match status" value="1"/>
</dbReference>
<comment type="caution">
    <text evidence="13">Was originally thought to be a dihydrodipicolinate reductase (DHDPR), catalyzing the conversion of dihydrodipicolinate to tetrahydrodipicolinate. However, it was shown in E.coli that the substrate of the enzymatic reaction is not dihydrodipicolinate (DHDP) but in fact (2S,4S)-4-hydroxy-2,3,4,5-tetrahydrodipicolinic acid (HTPA), the product released by the DapA-catalyzed reaction.</text>
</comment>
<dbReference type="GO" id="GO:0005829">
    <property type="term" value="C:cytosol"/>
    <property type="evidence" value="ECO:0007669"/>
    <property type="project" value="TreeGrafter"/>
</dbReference>
<evidence type="ECO:0000256" key="14">
    <source>
        <dbReference type="SAM" id="MobiDB-lite"/>
    </source>
</evidence>
<dbReference type="GO" id="GO:0019877">
    <property type="term" value="P:diaminopimelate biosynthetic process"/>
    <property type="evidence" value="ECO:0007669"/>
    <property type="project" value="UniProtKB-UniRule"/>
</dbReference>
<dbReference type="InterPro" id="IPR000846">
    <property type="entry name" value="DapB_N"/>
</dbReference>
<keyword evidence="4 13" id="KW-0521">NADP</keyword>
<evidence type="ECO:0000313" key="17">
    <source>
        <dbReference type="EMBL" id="MBB6091872.1"/>
    </source>
</evidence>
<dbReference type="Gene3D" id="3.30.360.10">
    <property type="entry name" value="Dihydrodipicolinate Reductase, domain 2"/>
    <property type="match status" value="1"/>
</dbReference>
<sequence>MTNPALRVAILGVSGRMGRALLSAIDERPEAKLTGASASPSSQWNGKDAGEPFGSTRRGVTISGDVALAIRDADVAIDFTLPEATAGNLRACVAAGRPVVIGTTGHDEAARQEIARAAERIPVISAPNMSLGVNLLLKLVEMTAARLDAGYDIEIFEAHHRNKKDAPSGTALALGRSAAQGRGVSLDAVAEMAREGNTGARGRGAIGFSVFRGGDVVGDHTVTFAGIGERIELTHRASDRMAFARGAVAAAAWLAGRKPGLYSMQDVLGLNDR</sequence>
<name>A0A841HI58_9GAMM</name>
<comment type="subcellular location">
    <subcellularLocation>
        <location evidence="13">Cytoplasm</location>
    </subcellularLocation>
</comment>
<dbReference type="PIRSF" id="PIRSF000161">
    <property type="entry name" value="DHPR"/>
    <property type="match status" value="1"/>
</dbReference>
<dbReference type="GO" id="GO:0008839">
    <property type="term" value="F:4-hydroxy-tetrahydrodipicolinate reductase"/>
    <property type="evidence" value="ECO:0007669"/>
    <property type="project" value="UniProtKB-UniRule"/>
</dbReference>
<comment type="function">
    <text evidence="13">Catalyzes the conversion of 4-hydroxy-tetrahydrodipicolinate (HTPA) to tetrahydrodipicolinate.</text>
</comment>
<comment type="similarity">
    <text evidence="1 13">Belongs to the DapB family.</text>
</comment>
<evidence type="ECO:0000256" key="1">
    <source>
        <dbReference type="ARBA" id="ARBA00006642"/>
    </source>
</evidence>
<evidence type="ECO:0000256" key="5">
    <source>
        <dbReference type="ARBA" id="ARBA00022915"/>
    </source>
</evidence>
<dbReference type="HAMAP" id="MF_00102">
    <property type="entry name" value="DapB"/>
    <property type="match status" value="1"/>
</dbReference>
<organism evidence="17 18">
    <name type="scientific">Povalibacter uvarum</name>
    <dbReference type="NCBI Taxonomy" id="732238"/>
    <lineage>
        <taxon>Bacteria</taxon>
        <taxon>Pseudomonadati</taxon>
        <taxon>Pseudomonadota</taxon>
        <taxon>Gammaproteobacteria</taxon>
        <taxon>Steroidobacterales</taxon>
        <taxon>Steroidobacteraceae</taxon>
        <taxon>Povalibacter</taxon>
    </lineage>
</organism>
<dbReference type="InterPro" id="IPR023940">
    <property type="entry name" value="DHDPR_bac"/>
</dbReference>
<comment type="caution">
    <text evidence="17">The sequence shown here is derived from an EMBL/GenBank/DDBJ whole genome shotgun (WGS) entry which is preliminary data.</text>
</comment>
<evidence type="ECO:0000256" key="6">
    <source>
        <dbReference type="ARBA" id="ARBA00023002"/>
    </source>
</evidence>
<feature type="compositionally biased region" description="Polar residues" evidence="14">
    <location>
        <begin position="36"/>
        <end position="45"/>
    </location>
</feature>
<dbReference type="Gene3D" id="3.40.50.720">
    <property type="entry name" value="NAD(P)-binding Rossmann-like Domain"/>
    <property type="match status" value="1"/>
</dbReference>
<keyword evidence="5 13" id="KW-0220">Diaminopimelate biosynthesis</keyword>
<feature type="binding site" evidence="13">
    <location>
        <begin position="126"/>
        <end position="129"/>
    </location>
    <ligand>
        <name>NAD(+)</name>
        <dbReference type="ChEBI" id="CHEBI:57540"/>
    </ligand>
</feature>
<feature type="binding site" evidence="13">
    <location>
        <begin position="169"/>
        <end position="170"/>
    </location>
    <ligand>
        <name>(S)-2,3,4,5-tetrahydrodipicolinate</name>
        <dbReference type="ChEBI" id="CHEBI:16845"/>
    </ligand>
</feature>
<keyword evidence="7 13" id="KW-0520">NAD</keyword>
<dbReference type="InterPro" id="IPR022663">
    <property type="entry name" value="DapB_C"/>
</dbReference>
<dbReference type="GO" id="GO:0051287">
    <property type="term" value="F:NAD binding"/>
    <property type="evidence" value="ECO:0007669"/>
    <property type="project" value="UniProtKB-UniRule"/>
</dbReference>
<feature type="region of interest" description="Disordered" evidence="14">
    <location>
        <begin position="33"/>
        <end position="56"/>
    </location>
</feature>
<evidence type="ECO:0000256" key="11">
    <source>
        <dbReference type="ARBA" id="ARBA00049080"/>
    </source>
</evidence>